<dbReference type="Gene3D" id="3.40.50.280">
    <property type="entry name" value="Cobalamin-binding domain"/>
    <property type="match status" value="1"/>
</dbReference>
<dbReference type="Proteomes" id="UP000278440">
    <property type="component" value="Unassembled WGS sequence"/>
</dbReference>
<dbReference type="InterPro" id="IPR036724">
    <property type="entry name" value="Cobalamin-bd_sf"/>
</dbReference>
<dbReference type="RefSeq" id="WP_121034695.1">
    <property type="nucleotide sequence ID" value="NZ_RBXT01000001.1"/>
</dbReference>
<feature type="region of interest" description="Disordered" evidence="1">
    <location>
        <begin position="1"/>
        <end position="79"/>
    </location>
</feature>
<dbReference type="Pfam" id="PF02607">
    <property type="entry name" value="B12-binding_2"/>
    <property type="match status" value="1"/>
</dbReference>
<comment type="caution">
    <text evidence="3">The sequence shown here is derived from an EMBL/GenBank/DDBJ whole genome shotgun (WGS) entry which is preliminary data.</text>
</comment>
<organism evidence="3 4">
    <name type="scientific">Terracoccus luteus</name>
    <dbReference type="NCBI Taxonomy" id="53356"/>
    <lineage>
        <taxon>Bacteria</taxon>
        <taxon>Bacillati</taxon>
        <taxon>Actinomycetota</taxon>
        <taxon>Actinomycetes</taxon>
        <taxon>Micrococcales</taxon>
        <taxon>Intrasporangiaceae</taxon>
        <taxon>Terracoccus</taxon>
    </lineage>
</organism>
<evidence type="ECO:0000259" key="2">
    <source>
        <dbReference type="PROSITE" id="PS51332"/>
    </source>
</evidence>
<feature type="compositionally biased region" description="Low complexity" evidence="1">
    <location>
        <begin position="1"/>
        <end position="12"/>
    </location>
</feature>
<dbReference type="CDD" id="cd02065">
    <property type="entry name" value="B12-binding_like"/>
    <property type="match status" value="1"/>
</dbReference>
<gene>
    <name evidence="3" type="ORF">DFJ68_3355</name>
</gene>
<dbReference type="GO" id="GO:0046872">
    <property type="term" value="F:metal ion binding"/>
    <property type="evidence" value="ECO:0007669"/>
    <property type="project" value="InterPro"/>
</dbReference>
<dbReference type="InterPro" id="IPR003759">
    <property type="entry name" value="Cbl-bd_cap"/>
</dbReference>
<sequence>MTSETTPETSPESTPPAPPFAVPASSGLTTLVTPHTPDTPAGRASSDERRTPRATAARHAARARAAERSVARSRSLPASGTLTSDEWCARLQGTLESFDEAGGHRTLSALFDSVPLDVALADVVLPYLHGVGSRWETGDIGVAQEHFASSVIRTRLSLTLHHEMRSSGPLAVLACMPGEKHEFGLMAMALVLSRLGWRTCYLGADTPTADVALAVGSLGPDAVVLTSHRSTAFTAKGALLRRMSEQTTVYVAGPGATDDPREVGGARHLLGDPVTGARTVDGQWRAVADLVASDPMTDVVAGRSPDALVTAPHLASTGDGSPEAG</sequence>
<dbReference type="OrthoDB" id="9800334at2"/>
<accession>A0A495Y001</accession>
<keyword evidence="4" id="KW-1185">Reference proteome</keyword>
<dbReference type="InterPro" id="IPR006158">
    <property type="entry name" value="Cobalamin-bd"/>
</dbReference>
<dbReference type="PROSITE" id="PS51332">
    <property type="entry name" value="B12_BINDING"/>
    <property type="match status" value="1"/>
</dbReference>
<dbReference type="Pfam" id="PF02310">
    <property type="entry name" value="B12-binding"/>
    <property type="match status" value="1"/>
</dbReference>
<dbReference type="GO" id="GO:0031419">
    <property type="term" value="F:cobalamin binding"/>
    <property type="evidence" value="ECO:0007669"/>
    <property type="project" value="InterPro"/>
</dbReference>
<proteinExistence type="predicted"/>
<evidence type="ECO:0000313" key="3">
    <source>
        <dbReference type="EMBL" id="RKT79877.1"/>
    </source>
</evidence>
<name>A0A495Y001_9MICO</name>
<dbReference type="AlphaFoldDB" id="A0A495Y001"/>
<protein>
    <submittedName>
        <fullName evidence="3">B12 binding protein</fullName>
    </submittedName>
</protein>
<reference evidence="3 4" key="1">
    <citation type="submission" date="2018-10" db="EMBL/GenBank/DDBJ databases">
        <title>Sequencing the genomes of 1000 actinobacteria strains.</title>
        <authorList>
            <person name="Klenk H.-P."/>
        </authorList>
    </citation>
    <scope>NUCLEOTIDE SEQUENCE [LARGE SCALE GENOMIC DNA]</scope>
    <source>
        <strain evidence="3 4">DSM 44267</strain>
    </source>
</reference>
<dbReference type="EMBL" id="RBXT01000001">
    <property type="protein sequence ID" value="RKT79877.1"/>
    <property type="molecule type" value="Genomic_DNA"/>
</dbReference>
<evidence type="ECO:0000256" key="1">
    <source>
        <dbReference type="SAM" id="MobiDB-lite"/>
    </source>
</evidence>
<dbReference type="Gene3D" id="1.10.1240.10">
    <property type="entry name" value="Methionine synthase domain"/>
    <property type="match status" value="1"/>
</dbReference>
<dbReference type="SUPFAM" id="SSF52242">
    <property type="entry name" value="Cobalamin (vitamin B12)-binding domain"/>
    <property type="match status" value="1"/>
</dbReference>
<evidence type="ECO:0000313" key="4">
    <source>
        <dbReference type="Proteomes" id="UP000278440"/>
    </source>
</evidence>
<feature type="domain" description="B12-binding" evidence="2">
    <location>
        <begin position="168"/>
        <end position="306"/>
    </location>
</feature>
<dbReference type="InterPro" id="IPR036594">
    <property type="entry name" value="Meth_synthase_dom"/>
</dbReference>